<evidence type="ECO:0000259" key="6">
    <source>
        <dbReference type="PROSITE" id="PS51089"/>
    </source>
</evidence>
<evidence type="ECO:0000256" key="5">
    <source>
        <dbReference type="SAM" id="MobiDB-lite"/>
    </source>
</evidence>
<gene>
    <name evidence="7" type="ORF">AAFF_G00389680</name>
</gene>
<comment type="caution">
    <text evidence="7">The sequence shown here is derived from an EMBL/GenBank/DDBJ whole genome shotgun (WGS) entry which is preliminary data.</text>
</comment>
<dbReference type="AlphaFoldDB" id="A0AAD7SEE2"/>
<feature type="compositionally biased region" description="Polar residues" evidence="5">
    <location>
        <begin position="260"/>
        <end position="277"/>
    </location>
</feature>
<feature type="compositionally biased region" description="Polar residues" evidence="5">
    <location>
        <begin position="430"/>
        <end position="439"/>
    </location>
</feature>
<keyword evidence="3" id="KW-0597">Phosphoprotein</keyword>
<dbReference type="PROSITE" id="PS51089">
    <property type="entry name" value="HP"/>
    <property type="match status" value="1"/>
</dbReference>
<dbReference type="GO" id="GO:0051017">
    <property type="term" value="P:actin filament bundle assembly"/>
    <property type="evidence" value="ECO:0007669"/>
    <property type="project" value="TreeGrafter"/>
</dbReference>
<keyword evidence="2" id="KW-0963">Cytoplasm</keyword>
<dbReference type="InterPro" id="IPR003128">
    <property type="entry name" value="Villin_headpiece"/>
</dbReference>
<dbReference type="EMBL" id="JAINUG010000073">
    <property type="protein sequence ID" value="KAJ8401011.1"/>
    <property type="molecule type" value="Genomic_DNA"/>
</dbReference>
<dbReference type="GO" id="GO:0015629">
    <property type="term" value="C:actin cytoskeleton"/>
    <property type="evidence" value="ECO:0007669"/>
    <property type="project" value="TreeGrafter"/>
</dbReference>
<feature type="compositionally biased region" description="Low complexity" evidence="5">
    <location>
        <begin position="120"/>
        <end position="131"/>
    </location>
</feature>
<evidence type="ECO:0000256" key="1">
    <source>
        <dbReference type="ARBA" id="ARBA00004496"/>
    </source>
</evidence>
<feature type="compositionally biased region" description="Low complexity" evidence="5">
    <location>
        <begin position="414"/>
        <end position="423"/>
    </location>
</feature>
<dbReference type="PANTHER" id="PTHR24213:SF17">
    <property type="entry name" value="DEMATIN"/>
    <property type="match status" value="1"/>
</dbReference>
<dbReference type="Proteomes" id="UP001221898">
    <property type="component" value="Unassembled WGS sequence"/>
</dbReference>
<dbReference type="PANTHER" id="PTHR24213">
    <property type="entry name" value="ACTIN-BINDING LIM PROTEIN"/>
    <property type="match status" value="1"/>
</dbReference>
<evidence type="ECO:0000256" key="3">
    <source>
        <dbReference type="ARBA" id="ARBA00022553"/>
    </source>
</evidence>
<dbReference type="SMART" id="SM00153">
    <property type="entry name" value="VHP"/>
    <property type="match status" value="1"/>
</dbReference>
<feature type="compositionally biased region" description="Polar residues" evidence="5">
    <location>
        <begin position="105"/>
        <end position="119"/>
    </location>
</feature>
<dbReference type="Pfam" id="PF02209">
    <property type="entry name" value="VHP"/>
    <property type="match status" value="1"/>
</dbReference>
<dbReference type="FunFam" id="1.10.950.10:FF:000001">
    <property type="entry name" value="actin-binding LIM protein 1 isoform X2"/>
    <property type="match status" value="1"/>
</dbReference>
<accession>A0AAD7SEE2</accession>
<dbReference type="GO" id="GO:0005737">
    <property type="term" value="C:cytoplasm"/>
    <property type="evidence" value="ECO:0007669"/>
    <property type="project" value="UniProtKB-SubCell"/>
</dbReference>
<protein>
    <recommendedName>
        <fullName evidence="6">HP domain-containing protein</fullName>
    </recommendedName>
</protein>
<dbReference type="InterPro" id="IPR051618">
    <property type="entry name" value="Actin-binding_LIM"/>
</dbReference>
<dbReference type="GO" id="GO:0005886">
    <property type="term" value="C:plasma membrane"/>
    <property type="evidence" value="ECO:0007669"/>
    <property type="project" value="TreeGrafter"/>
</dbReference>
<feature type="region of interest" description="Disordered" evidence="5">
    <location>
        <begin position="1"/>
        <end position="48"/>
    </location>
</feature>
<feature type="region of interest" description="Disordered" evidence="5">
    <location>
        <begin position="182"/>
        <end position="206"/>
    </location>
</feature>
<feature type="region of interest" description="Disordered" evidence="5">
    <location>
        <begin position="221"/>
        <end position="316"/>
    </location>
</feature>
<reference evidence="7" key="1">
    <citation type="journal article" date="2023" name="Science">
        <title>Genome structures resolve the early diversification of teleost fishes.</title>
        <authorList>
            <person name="Parey E."/>
            <person name="Louis A."/>
            <person name="Montfort J."/>
            <person name="Bouchez O."/>
            <person name="Roques C."/>
            <person name="Iampietro C."/>
            <person name="Lluch J."/>
            <person name="Castinel A."/>
            <person name="Donnadieu C."/>
            <person name="Desvignes T."/>
            <person name="Floi Bucao C."/>
            <person name="Jouanno E."/>
            <person name="Wen M."/>
            <person name="Mejri S."/>
            <person name="Dirks R."/>
            <person name="Jansen H."/>
            <person name="Henkel C."/>
            <person name="Chen W.J."/>
            <person name="Zahm M."/>
            <person name="Cabau C."/>
            <person name="Klopp C."/>
            <person name="Thompson A.W."/>
            <person name="Robinson-Rechavi M."/>
            <person name="Braasch I."/>
            <person name="Lecointre G."/>
            <person name="Bobe J."/>
            <person name="Postlethwait J.H."/>
            <person name="Berthelot C."/>
            <person name="Roest Crollius H."/>
            <person name="Guiguen Y."/>
        </authorList>
    </citation>
    <scope>NUCLEOTIDE SEQUENCE</scope>
    <source>
        <strain evidence="7">NC1722</strain>
    </source>
</reference>
<dbReference type="GO" id="GO:0030032">
    <property type="term" value="P:lamellipodium assembly"/>
    <property type="evidence" value="ECO:0007669"/>
    <property type="project" value="TreeGrafter"/>
</dbReference>
<organism evidence="7 8">
    <name type="scientific">Aldrovandia affinis</name>
    <dbReference type="NCBI Taxonomy" id="143900"/>
    <lineage>
        <taxon>Eukaryota</taxon>
        <taxon>Metazoa</taxon>
        <taxon>Chordata</taxon>
        <taxon>Craniata</taxon>
        <taxon>Vertebrata</taxon>
        <taxon>Euteleostomi</taxon>
        <taxon>Actinopterygii</taxon>
        <taxon>Neopterygii</taxon>
        <taxon>Teleostei</taxon>
        <taxon>Notacanthiformes</taxon>
        <taxon>Halosauridae</taxon>
        <taxon>Aldrovandia</taxon>
    </lineage>
</organism>
<dbReference type="GO" id="GO:0051015">
    <property type="term" value="F:actin filament binding"/>
    <property type="evidence" value="ECO:0007669"/>
    <property type="project" value="TreeGrafter"/>
</dbReference>
<comment type="subcellular location">
    <subcellularLocation>
        <location evidence="1">Cytoplasm</location>
    </subcellularLocation>
</comment>
<proteinExistence type="predicted"/>
<evidence type="ECO:0000313" key="7">
    <source>
        <dbReference type="EMBL" id="KAJ8401011.1"/>
    </source>
</evidence>
<feature type="region of interest" description="Disordered" evidence="5">
    <location>
        <begin position="105"/>
        <end position="131"/>
    </location>
</feature>
<keyword evidence="4" id="KW-0677">Repeat</keyword>
<feature type="region of interest" description="Disordered" evidence="5">
    <location>
        <begin position="397"/>
        <end position="466"/>
    </location>
</feature>
<feature type="domain" description="HP" evidence="6">
    <location>
        <begin position="470"/>
        <end position="538"/>
    </location>
</feature>
<dbReference type="SUPFAM" id="SSF47050">
    <property type="entry name" value="VHP, Villin headpiece domain"/>
    <property type="match status" value="1"/>
</dbReference>
<evidence type="ECO:0000256" key="2">
    <source>
        <dbReference type="ARBA" id="ARBA00022490"/>
    </source>
</evidence>
<sequence length="538" mass="59884">MAGATSRHWGFDAVQKPRSTHPPHLVLPPLPSVPLADSQPDRRSEPRDYLDHRGREILTYCLVKFARAFYSNRLWAQKTTPDCDDTTGHLRKNILLKLIEGTALSSSKMMQKQPQTRTTPGSVSSSRGPSIPGSPAVTIVAKMDNQVIGYKDLAAIPKDKAILDIERPDLMIYEPHFSYSLERSELPRSRERSMSPRSISPPASPEADRCLAFFTSAGGDVHPDARIPGSGRSRSPPGAPRWSPRLKAAKSAALPRAPCSTFTGQTTVPTFIRSHQFTNKTSPRRSRRTSTLRTSSSKSSKFPAAQPPDPNLPSKIETDYWPCPPSLAVIETEWRKKAASLKRAGGAGGEEDEEYDDGDLKVDMSRLRQLQRQELNKIQSNLGKLILKEEIENSVPIRRKTRSLPDRTPMHHGSSSSASKSSSLPACSRTGLTRLQSAEFSPDSDKGGTGLQNGEAQRGRMDRGNSLPSMLEQKIYPYEALIVTHRGRGKLPPGVDRMRLERHLAREEFQHLFGMAIEEFDQLSLWKRNDLKKKVSLF</sequence>
<keyword evidence="8" id="KW-1185">Reference proteome</keyword>
<feature type="compositionally biased region" description="Low complexity" evidence="5">
    <location>
        <begin position="291"/>
        <end position="301"/>
    </location>
</feature>
<dbReference type="InterPro" id="IPR036886">
    <property type="entry name" value="Villin_headpiece_dom_sf"/>
</dbReference>
<evidence type="ECO:0000256" key="4">
    <source>
        <dbReference type="ARBA" id="ARBA00022737"/>
    </source>
</evidence>
<feature type="compositionally biased region" description="Basic and acidic residues" evidence="5">
    <location>
        <begin position="39"/>
        <end position="48"/>
    </location>
</feature>
<dbReference type="InterPro" id="IPR032402">
    <property type="entry name" value="AbLIM_anchor"/>
</dbReference>
<dbReference type="Gene3D" id="1.10.950.10">
    <property type="entry name" value="Villin headpiece domain"/>
    <property type="match status" value="1"/>
</dbReference>
<dbReference type="Pfam" id="PF16182">
    <property type="entry name" value="AbLIM_anchor"/>
    <property type="match status" value="1"/>
</dbReference>
<feature type="compositionally biased region" description="Basic and acidic residues" evidence="5">
    <location>
        <begin position="182"/>
        <end position="194"/>
    </location>
</feature>
<name>A0AAD7SEE2_9TELE</name>
<evidence type="ECO:0000313" key="8">
    <source>
        <dbReference type="Proteomes" id="UP001221898"/>
    </source>
</evidence>